<gene>
    <name evidence="2" type="ORF">TthAA11_16540</name>
</gene>
<dbReference type="PANTHER" id="PTHR36507:SF1">
    <property type="entry name" value="BLL1555 PROTEIN"/>
    <property type="match status" value="1"/>
</dbReference>
<organism evidence="2 3">
    <name type="scientific">Thermus thermophilus</name>
    <dbReference type="NCBI Taxonomy" id="274"/>
    <lineage>
        <taxon>Bacteria</taxon>
        <taxon>Thermotogati</taxon>
        <taxon>Deinococcota</taxon>
        <taxon>Deinococci</taxon>
        <taxon>Thermales</taxon>
        <taxon>Thermaceae</taxon>
        <taxon>Thermus</taxon>
    </lineage>
</organism>
<dbReference type="InterPro" id="IPR052721">
    <property type="entry name" value="ET_Amicyanin"/>
</dbReference>
<evidence type="ECO:0000259" key="1">
    <source>
        <dbReference type="Pfam" id="PF13473"/>
    </source>
</evidence>
<dbReference type="Proteomes" id="UP000825379">
    <property type="component" value="Chromosome"/>
</dbReference>
<dbReference type="PANTHER" id="PTHR36507">
    <property type="entry name" value="BLL1555 PROTEIN"/>
    <property type="match status" value="1"/>
</dbReference>
<dbReference type="Pfam" id="PF13473">
    <property type="entry name" value="Cupredoxin_1"/>
    <property type="match status" value="1"/>
</dbReference>
<dbReference type="InterPro" id="IPR008972">
    <property type="entry name" value="Cupredoxin"/>
</dbReference>
<reference evidence="2" key="1">
    <citation type="submission" date="2021-07" db="EMBL/GenBank/DDBJ databases">
        <title>Complete genome sequences of four Thermus thermophilus strains isolated from Arima Hot Spring in Japan.</title>
        <authorList>
            <person name="Tomariguchi N."/>
            <person name="Ueno Y."/>
            <person name="Miyazaki K."/>
        </authorList>
    </citation>
    <scope>NUCLEOTIDE SEQUENCE</scope>
    <source>
        <strain evidence="2">AA1-1</strain>
    </source>
</reference>
<dbReference type="EMBL" id="AP024926">
    <property type="protein sequence ID" value="BCZ87472.1"/>
    <property type="molecule type" value="Genomic_DNA"/>
</dbReference>
<accession>A0AAD1NZ47</accession>
<evidence type="ECO:0000313" key="3">
    <source>
        <dbReference type="Proteomes" id="UP000825379"/>
    </source>
</evidence>
<dbReference type="Gene3D" id="2.60.40.420">
    <property type="entry name" value="Cupredoxins - blue copper proteins"/>
    <property type="match status" value="1"/>
</dbReference>
<protein>
    <recommendedName>
        <fullName evidence="1">EfeO-type cupredoxin-like domain-containing protein</fullName>
    </recommendedName>
</protein>
<evidence type="ECO:0000313" key="2">
    <source>
        <dbReference type="EMBL" id="BCZ87472.1"/>
    </source>
</evidence>
<dbReference type="InterPro" id="IPR028096">
    <property type="entry name" value="EfeO_Cupredoxin"/>
</dbReference>
<name>A0AAD1NZ47_THETH</name>
<dbReference type="SUPFAM" id="SSF49503">
    <property type="entry name" value="Cupredoxins"/>
    <property type="match status" value="1"/>
</dbReference>
<dbReference type="AlphaFoldDB" id="A0AAD1NZ47"/>
<proteinExistence type="predicted"/>
<feature type="domain" description="EfeO-type cupredoxin-like" evidence="1">
    <location>
        <begin position="2"/>
        <end position="74"/>
    </location>
</feature>
<sequence>MRVVLEDFAFRPQALKVAPGTTLVFVNEGQAPHTVTDAKGRLDSGALAPGAVFRYTFTEPGAYALYCRFHPYMTMDLQVE</sequence>